<feature type="transmembrane region" description="Helical" evidence="1">
    <location>
        <begin position="59"/>
        <end position="78"/>
    </location>
</feature>
<evidence type="ECO:0000313" key="2">
    <source>
        <dbReference type="EMBL" id="CCA74527.1"/>
    </source>
</evidence>
<sequence length="180" mass="19779">MGFRHAAALSSVCFLLGVLFISFNADYRILYQSMTDKTIDDAIRYYTTFYNAPKVVQNLLHGVLAVGLLSFVAKLHKWDESAMFFDGSSLGVYVFGIMLYTTVVIPGIRTVAVPLESETREDQVEALRVLAAGNTLIILCLGLVLALQAGQEWARRSEAKLLAEAVAAEKEAPKETAKTK</sequence>
<evidence type="ECO:0000256" key="1">
    <source>
        <dbReference type="SAM" id="Phobius"/>
    </source>
</evidence>
<comment type="caution">
    <text evidence="2">The sequence shown here is derived from an EMBL/GenBank/DDBJ whole genome shotgun (WGS) entry which is preliminary data.</text>
</comment>
<dbReference type="OrthoDB" id="5229808at2759"/>
<keyword evidence="1" id="KW-0472">Membrane</keyword>
<feature type="transmembrane region" description="Helical" evidence="1">
    <location>
        <begin position="90"/>
        <end position="109"/>
    </location>
</feature>
<reference evidence="2 3" key="1">
    <citation type="journal article" date="2011" name="PLoS Pathog.">
        <title>Endophytic Life Strategies Decoded by Genome and Transcriptome Analyses of the Mutualistic Root Symbiont Piriformospora indica.</title>
        <authorList>
            <person name="Zuccaro A."/>
            <person name="Lahrmann U."/>
            <person name="Guldener U."/>
            <person name="Langen G."/>
            <person name="Pfiffi S."/>
            <person name="Biedenkopf D."/>
            <person name="Wong P."/>
            <person name="Samans B."/>
            <person name="Grimm C."/>
            <person name="Basiewicz M."/>
            <person name="Murat C."/>
            <person name="Martin F."/>
            <person name="Kogel K.H."/>
        </authorList>
    </citation>
    <scope>NUCLEOTIDE SEQUENCE [LARGE SCALE GENOMIC DNA]</scope>
    <source>
        <strain evidence="2 3">DSM 11827</strain>
    </source>
</reference>
<dbReference type="eggNOG" id="ENOG502RXJB">
    <property type="taxonomic scope" value="Eukaryota"/>
</dbReference>
<keyword evidence="1" id="KW-1133">Transmembrane helix</keyword>
<dbReference type="InterPro" id="IPR013248">
    <property type="entry name" value="Psh3/Shr3"/>
</dbReference>
<dbReference type="GO" id="GO:0005789">
    <property type="term" value="C:endoplasmic reticulum membrane"/>
    <property type="evidence" value="ECO:0007669"/>
    <property type="project" value="TreeGrafter"/>
</dbReference>
<dbReference type="SMART" id="SM00786">
    <property type="entry name" value="SHR3_chaperone"/>
    <property type="match status" value="1"/>
</dbReference>
<organism evidence="2 3">
    <name type="scientific">Serendipita indica (strain DSM 11827)</name>
    <name type="common">Root endophyte fungus</name>
    <name type="synonym">Piriformospora indica</name>
    <dbReference type="NCBI Taxonomy" id="1109443"/>
    <lineage>
        <taxon>Eukaryota</taxon>
        <taxon>Fungi</taxon>
        <taxon>Dikarya</taxon>
        <taxon>Basidiomycota</taxon>
        <taxon>Agaricomycotina</taxon>
        <taxon>Agaricomycetes</taxon>
        <taxon>Sebacinales</taxon>
        <taxon>Serendipitaceae</taxon>
        <taxon>Serendipita</taxon>
    </lineage>
</organism>
<feature type="transmembrane region" description="Helical" evidence="1">
    <location>
        <begin position="129"/>
        <end position="147"/>
    </location>
</feature>
<protein>
    <submittedName>
        <fullName evidence="2">Uncharacterized protein</fullName>
    </submittedName>
</protein>
<keyword evidence="1" id="KW-0812">Transmembrane</keyword>
<dbReference type="PANTHER" id="PTHR28228">
    <property type="entry name" value="SECRETORY COMPONENT PROTEIN SHR3"/>
    <property type="match status" value="1"/>
</dbReference>
<dbReference type="AlphaFoldDB" id="G4TT84"/>
<evidence type="ECO:0000313" key="3">
    <source>
        <dbReference type="Proteomes" id="UP000007148"/>
    </source>
</evidence>
<accession>G4TT84</accession>
<gene>
    <name evidence="2" type="ORF">PIIN_08479</name>
</gene>
<dbReference type="EMBL" id="CAFZ01000323">
    <property type="protein sequence ID" value="CCA74527.1"/>
    <property type="molecule type" value="Genomic_DNA"/>
</dbReference>
<dbReference type="InParanoid" id="G4TT84"/>
<dbReference type="Proteomes" id="UP000007148">
    <property type="component" value="Unassembled WGS sequence"/>
</dbReference>
<dbReference type="STRING" id="1109443.G4TT84"/>
<keyword evidence="3" id="KW-1185">Reference proteome</keyword>
<dbReference type="PANTHER" id="PTHR28228:SF1">
    <property type="entry name" value="SECRETORY COMPONENT PROTEIN SHR3"/>
    <property type="match status" value="1"/>
</dbReference>
<dbReference type="HOGENOM" id="CLU_080510_0_1_1"/>
<dbReference type="GO" id="GO:0051082">
    <property type="term" value="F:unfolded protein binding"/>
    <property type="evidence" value="ECO:0007669"/>
    <property type="project" value="TreeGrafter"/>
</dbReference>
<dbReference type="OMA" id="ANMLFDG"/>
<dbReference type="GO" id="GO:0006888">
    <property type="term" value="P:endoplasmic reticulum to Golgi vesicle-mediated transport"/>
    <property type="evidence" value="ECO:0007669"/>
    <property type="project" value="TreeGrafter"/>
</dbReference>
<proteinExistence type="predicted"/>
<dbReference type="Pfam" id="PF08229">
    <property type="entry name" value="SHR3_chaperone"/>
    <property type="match status" value="1"/>
</dbReference>
<name>G4TT84_SERID</name>